<sequence length="325" mass="36953">MQQEREAGIEKGRRIGLAEGEEHLLRRQVQKNLSRGMSISEIAEVLDETEERIREIQSFNLLSDVFMSVALEDVPACQHILRILTGIDDLEVKVVRTQYTISRIKTHSVRLDALAETEKGKLYHIEIQRKDEIDPPKRIRYIGSLIDAEFLEKGAKYEELPDRIHFYISEKDIYHCGKVIYPVEKELGSTGLPYDDGVHIFFVNAAVDDGSRIAKLMKYFKTADPDDDSEGELSKRVRYLKREEGGVDIMCEVSEKIMEQGRKIGEEQGRKIGEEQGRKIGEERKAHSTALNLSRMGLTPEQIASAVGESLEQVKRWLAGANPAK</sequence>
<accession>A0A938X382</accession>
<evidence type="ECO:0000313" key="2">
    <source>
        <dbReference type="Proteomes" id="UP000713880"/>
    </source>
</evidence>
<keyword evidence="2" id="KW-1185">Reference proteome</keyword>
<organism evidence="1 2">
    <name type="scientific">Mordavella massiliensis</name>
    <dbReference type="NCBI Taxonomy" id="1871024"/>
    <lineage>
        <taxon>Bacteria</taxon>
        <taxon>Bacillati</taxon>
        <taxon>Bacillota</taxon>
        <taxon>Clostridia</taxon>
        <taxon>Eubacteriales</taxon>
        <taxon>Clostridiaceae</taxon>
        <taxon>Mordavella</taxon>
    </lineage>
</organism>
<dbReference type="Proteomes" id="UP000713880">
    <property type="component" value="Unassembled WGS sequence"/>
</dbReference>
<reference evidence="1" key="1">
    <citation type="submission" date="2020-08" db="EMBL/GenBank/DDBJ databases">
        <authorList>
            <person name="Cejkova D."/>
            <person name="Kubasova T."/>
            <person name="Jahodarova E."/>
            <person name="Rychlik I."/>
        </authorList>
    </citation>
    <scope>NUCLEOTIDE SEQUENCE</scope>
    <source>
        <strain evidence="1">An420c</strain>
    </source>
</reference>
<reference evidence="1" key="2">
    <citation type="journal article" date="2021" name="Sci. Rep.">
        <title>The distribution of antibiotic resistance genes in chicken gut microbiota commensals.</title>
        <authorList>
            <person name="Juricova H."/>
            <person name="Matiasovicova J."/>
            <person name="Kubasova T."/>
            <person name="Cejkova D."/>
            <person name="Rychlik I."/>
        </authorList>
    </citation>
    <scope>NUCLEOTIDE SEQUENCE</scope>
    <source>
        <strain evidence="1">An420c</strain>
    </source>
</reference>
<protein>
    <submittedName>
        <fullName evidence="1">PD-(D/E)XK nuclease family transposase</fullName>
    </submittedName>
</protein>
<dbReference type="EMBL" id="JACJLV010000065">
    <property type="protein sequence ID" value="MBM6827820.1"/>
    <property type="molecule type" value="Genomic_DNA"/>
</dbReference>
<proteinExistence type="predicted"/>
<gene>
    <name evidence="1" type="ORF">H6A13_12100</name>
</gene>
<name>A0A938X382_9CLOT</name>
<evidence type="ECO:0000313" key="1">
    <source>
        <dbReference type="EMBL" id="MBM6827820.1"/>
    </source>
</evidence>
<comment type="caution">
    <text evidence="1">The sequence shown here is derived from an EMBL/GenBank/DDBJ whole genome shotgun (WGS) entry which is preliminary data.</text>
</comment>
<dbReference type="Pfam" id="PF12784">
    <property type="entry name" value="PDDEXK_2"/>
    <property type="match status" value="1"/>
</dbReference>
<dbReference type="AlphaFoldDB" id="A0A938X382"/>